<feature type="domain" description="Ig-like" evidence="4">
    <location>
        <begin position="17"/>
        <end position="111"/>
    </location>
</feature>
<feature type="signal peptide" evidence="3">
    <location>
        <begin position="1"/>
        <end position="22"/>
    </location>
</feature>
<dbReference type="PROSITE" id="PS50835">
    <property type="entry name" value="IG_LIKE"/>
    <property type="match status" value="1"/>
</dbReference>
<dbReference type="CTD" id="100001623"/>
<feature type="transmembrane region" description="Helical" evidence="2">
    <location>
        <begin position="278"/>
        <end position="300"/>
    </location>
</feature>
<dbReference type="GO" id="GO:0002250">
    <property type="term" value="P:adaptive immune response"/>
    <property type="evidence" value="ECO:0007669"/>
    <property type="project" value="InterPro"/>
</dbReference>
<feature type="region of interest" description="Disordered" evidence="1">
    <location>
        <begin position="305"/>
        <end position="373"/>
    </location>
</feature>
<dbReference type="KEGG" id="bspl:114855935"/>
<dbReference type="GO" id="GO:0038023">
    <property type="term" value="F:signaling receptor activity"/>
    <property type="evidence" value="ECO:0007669"/>
    <property type="project" value="InterPro"/>
</dbReference>
<keyword evidence="2" id="KW-0472">Membrane</keyword>
<dbReference type="Proteomes" id="UP000515150">
    <property type="component" value="Chromosome 1"/>
</dbReference>
<dbReference type="PANTHER" id="PTHR15343:SF1">
    <property type="entry name" value="CD7 ANTIGEN-LIKE"/>
    <property type="match status" value="1"/>
</dbReference>
<keyword evidence="2" id="KW-1133">Transmembrane helix</keyword>
<evidence type="ECO:0000313" key="5">
    <source>
        <dbReference type="Proteomes" id="UP000515150"/>
    </source>
</evidence>
<dbReference type="InterPro" id="IPR003599">
    <property type="entry name" value="Ig_sub"/>
</dbReference>
<dbReference type="Gene3D" id="2.60.40.10">
    <property type="entry name" value="Immunoglobulins"/>
    <property type="match status" value="2"/>
</dbReference>
<dbReference type="InterPro" id="IPR039090">
    <property type="entry name" value="CD7"/>
</dbReference>
<dbReference type="InterPro" id="IPR013783">
    <property type="entry name" value="Ig-like_fold"/>
</dbReference>
<evidence type="ECO:0000259" key="4">
    <source>
        <dbReference type="PROSITE" id="PS50835"/>
    </source>
</evidence>
<dbReference type="PANTHER" id="PTHR15343">
    <property type="entry name" value="CD7"/>
    <property type="match status" value="1"/>
</dbReference>
<organism evidence="5 6">
    <name type="scientific">Betta splendens</name>
    <name type="common">Siamese fighting fish</name>
    <dbReference type="NCBI Taxonomy" id="158456"/>
    <lineage>
        <taxon>Eukaryota</taxon>
        <taxon>Metazoa</taxon>
        <taxon>Chordata</taxon>
        <taxon>Craniata</taxon>
        <taxon>Vertebrata</taxon>
        <taxon>Euteleostomi</taxon>
        <taxon>Actinopterygii</taxon>
        <taxon>Neopterygii</taxon>
        <taxon>Teleostei</taxon>
        <taxon>Neoteleostei</taxon>
        <taxon>Acanthomorphata</taxon>
        <taxon>Anabantaria</taxon>
        <taxon>Anabantiformes</taxon>
        <taxon>Anabantoidei</taxon>
        <taxon>Osphronemidae</taxon>
        <taxon>Betta</taxon>
    </lineage>
</organism>
<dbReference type="InterPro" id="IPR013106">
    <property type="entry name" value="Ig_V-set"/>
</dbReference>
<reference evidence="6" key="1">
    <citation type="submission" date="2025-08" db="UniProtKB">
        <authorList>
            <consortium name="RefSeq"/>
        </authorList>
    </citation>
    <scope>IDENTIFICATION</scope>
</reference>
<gene>
    <name evidence="6" type="primary">cd7al</name>
</gene>
<dbReference type="OrthoDB" id="8952209at2759"/>
<dbReference type="GO" id="GO:0016020">
    <property type="term" value="C:membrane"/>
    <property type="evidence" value="ECO:0007669"/>
    <property type="project" value="InterPro"/>
</dbReference>
<evidence type="ECO:0000313" key="6">
    <source>
        <dbReference type="RefSeq" id="XP_029007317.1"/>
    </source>
</evidence>
<dbReference type="RefSeq" id="XP_029007317.1">
    <property type="nucleotide sequence ID" value="XM_029151484.3"/>
</dbReference>
<dbReference type="GeneID" id="114855935"/>
<keyword evidence="2" id="KW-0812">Transmembrane</keyword>
<feature type="chain" id="PRO_5027992341" evidence="3">
    <location>
        <begin position="23"/>
        <end position="373"/>
    </location>
</feature>
<dbReference type="AlphaFoldDB" id="A0A6P7ML33"/>
<dbReference type="SMART" id="SM00409">
    <property type="entry name" value="IG"/>
    <property type="match status" value="2"/>
</dbReference>
<sequence length="373" mass="40574">MMTRTQWPFLWTLLLVPGFVLGEIAFLERHEGESVVLPCAVEPGAQAPYGAYLKRGWLRRGDVLYMYTATAATVFDDADSNRTAVSGDPADHALNVTVSRLRPSDTDRYRCEFLVNNPSSEDLRVPGKTEFFLLVHAAPAPAVIELVQTCAGGSAVLPCVPPRGQRSAAEAVTLRRQRAREPVELLYTSSHQHHGSSSASPGARFPAENVRLSLTPRPGGFAYNVTLRRLQPDDSALYSCQLHAHGGPDGGAGLGGRAFFVSVQGEACGCSGHSTLTYALFSAVAVLLLLLLLLGLLVVFKRRKTRRGSKSRPPAPIYEEMTGVQPLRGKRAPGRLDETDASEYRNCSLKKPCPENYYERPSGALSPRTEAQK</sequence>
<name>A0A6P7ML33_BETSP</name>
<dbReference type="SUPFAM" id="SSF48726">
    <property type="entry name" value="Immunoglobulin"/>
    <property type="match status" value="2"/>
</dbReference>
<dbReference type="SMART" id="SM00406">
    <property type="entry name" value="IGv"/>
    <property type="match status" value="2"/>
</dbReference>
<accession>A0A6P7ML33</accession>
<evidence type="ECO:0000256" key="1">
    <source>
        <dbReference type="SAM" id="MobiDB-lite"/>
    </source>
</evidence>
<protein>
    <submittedName>
        <fullName evidence="6">Cd7 antigen-like</fullName>
    </submittedName>
</protein>
<dbReference type="InterPro" id="IPR036179">
    <property type="entry name" value="Ig-like_dom_sf"/>
</dbReference>
<keyword evidence="3" id="KW-0732">Signal</keyword>
<evidence type="ECO:0000256" key="2">
    <source>
        <dbReference type="SAM" id="Phobius"/>
    </source>
</evidence>
<proteinExistence type="predicted"/>
<keyword evidence="5" id="KW-1185">Reference proteome</keyword>
<evidence type="ECO:0000256" key="3">
    <source>
        <dbReference type="SAM" id="SignalP"/>
    </source>
</evidence>
<dbReference type="InterPro" id="IPR007110">
    <property type="entry name" value="Ig-like_dom"/>
</dbReference>